<evidence type="ECO:0000256" key="1">
    <source>
        <dbReference type="ARBA" id="ARBA00023015"/>
    </source>
</evidence>
<dbReference type="FunFam" id="1.10.10.60:FF:000141">
    <property type="entry name" value="TetR family transcriptional regulator"/>
    <property type="match status" value="1"/>
</dbReference>
<feature type="domain" description="HTH tetR-type" evidence="5">
    <location>
        <begin position="10"/>
        <end position="70"/>
    </location>
</feature>
<evidence type="ECO:0000259" key="5">
    <source>
        <dbReference type="PROSITE" id="PS50977"/>
    </source>
</evidence>
<keyword evidence="3" id="KW-0804">Transcription</keyword>
<dbReference type="Proteomes" id="UP001378188">
    <property type="component" value="Unassembled WGS sequence"/>
</dbReference>
<dbReference type="PANTHER" id="PTHR30055:SF234">
    <property type="entry name" value="HTH-TYPE TRANSCRIPTIONAL REGULATOR BETI"/>
    <property type="match status" value="1"/>
</dbReference>
<comment type="caution">
    <text evidence="6">The sequence shown here is derived from an EMBL/GenBank/DDBJ whole genome shotgun (WGS) entry which is preliminary data.</text>
</comment>
<dbReference type="SUPFAM" id="SSF46689">
    <property type="entry name" value="Homeodomain-like"/>
    <property type="match status" value="1"/>
</dbReference>
<evidence type="ECO:0000256" key="3">
    <source>
        <dbReference type="ARBA" id="ARBA00023163"/>
    </source>
</evidence>
<dbReference type="Pfam" id="PF17932">
    <property type="entry name" value="TetR_C_24"/>
    <property type="match status" value="1"/>
</dbReference>
<reference evidence="6 7" key="1">
    <citation type="submission" date="2024-02" db="EMBL/GenBank/DDBJ databases">
        <title>Genome analysis and characterization of Microbaculum marinisediminis sp. nov., isolated from marine sediment.</title>
        <authorList>
            <person name="Du Z.-J."/>
            <person name="Ye Y.-Q."/>
            <person name="Zhang Z.-R."/>
            <person name="Yuan S.-M."/>
            <person name="Zhang X.-Y."/>
        </authorList>
    </citation>
    <scope>NUCLEOTIDE SEQUENCE [LARGE SCALE GENOMIC DNA]</scope>
    <source>
        <strain evidence="6 7">SDUM1044001</strain>
    </source>
</reference>
<gene>
    <name evidence="6" type="ORF">V3328_16180</name>
</gene>
<dbReference type="EMBL" id="JAZHOF010000006">
    <property type="protein sequence ID" value="MEJ8573030.1"/>
    <property type="molecule type" value="Genomic_DNA"/>
</dbReference>
<organism evidence="6 7">
    <name type="scientific">Microbaculum marinum</name>
    <dbReference type="NCBI Taxonomy" id="1764581"/>
    <lineage>
        <taxon>Bacteria</taxon>
        <taxon>Pseudomonadati</taxon>
        <taxon>Pseudomonadota</taxon>
        <taxon>Alphaproteobacteria</taxon>
        <taxon>Hyphomicrobiales</taxon>
        <taxon>Tepidamorphaceae</taxon>
        <taxon>Microbaculum</taxon>
    </lineage>
</organism>
<keyword evidence="2 4" id="KW-0238">DNA-binding</keyword>
<evidence type="ECO:0000313" key="6">
    <source>
        <dbReference type="EMBL" id="MEJ8573030.1"/>
    </source>
</evidence>
<proteinExistence type="predicted"/>
<dbReference type="PRINTS" id="PR00455">
    <property type="entry name" value="HTHTETR"/>
</dbReference>
<dbReference type="InterPro" id="IPR041490">
    <property type="entry name" value="KstR2_TetR_C"/>
</dbReference>
<dbReference type="Gene3D" id="1.10.10.60">
    <property type="entry name" value="Homeodomain-like"/>
    <property type="match status" value="1"/>
</dbReference>
<dbReference type="InterPro" id="IPR036271">
    <property type="entry name" value="Tet_transcr_reg_TetR-rel_C_sf"/>
</dbReference>
<dbReference type="GO" id="GO:0000976">
    <property type="term" value="F:transcription cis-regulatory region binding"/>
    <property type="evidence" value="ECO:0007669"/>
    <property type="project" value="TreeGrafter"/>
</dbReference>
<accession>A0AAW9RVV7</accession>
<evidence type="ECO:0000256" key="4">
    <source>
        <dbReference type="PROSITE-ProRule" id="PRU00335"/>
    </source>
</evidence>
<feature type="DNA-binding region" description="H-T-H motif" evidence="4">
    <location>
        <begin position="33"/>
        <end position="52"/>
    </location>
</feature>
<dbReference type="Gene3D" id="1.10.357.10">
    <property type="entry name" value="Tetracycline Repressor, domain 2"/>
    <property type="match status" value="1"/>
</dbReference>
<keyword evidence="7" id="KW-1185">Reference proteome</keyword>
<dbReference type="PANTHER" id="PTHR30055">
    <property type="entry name" value="HTH-TYPE TRANSCRIPTIONAL REGULATOR RUTR"/>
    <property type="match status" value="1"/>
</dbReference>
<keyword evidence="1" id="KW-0805">Transcription regulation</keyword>
<dbReference type="RefSeq" id="WP_340330721.1">
    <property type="nucleotide sequence ID" value="NZ_JAZHOF010000006.1"/>
</dbReference>
<dbReference type="PROSITE" id="PS50977">
    <property type="entry name" value="HTH_TETR_2"/>
    <property type="match status" value="1"/>
</dbReference>
<dbReference type="Pfam" id="PF00440">
    <property type="entry name" value="TetR_N"/>
    <property type="match status" value="1"/>
</dbReference>
<sequence length="198" mass="22190">MARTRAKDHDEKRAEIMRVAARTFAESGYHGASMSALARACGVSKALIYHYYDSKEALLLDIIESHLNDLIEAVEAADPGDGPPDVRVRALVGALLDAYKDADAEHKVQINAMSALPEDYQSRLRELERQLVLLFSDAIRELNPALFEGKPLLKPVTMSLFGMLNWLFMWFRDRGPVSREEYAELATNLLVNGVRSLD</sequence>
<dbReference type="InterPro" id="IPR009057">
    <property type="entry name" value="Homeodomain-like_sf"/>
</dbReference>
<dbReference type="AlphaFoldDB" id="A0AAW9RVV7"/>
<dbReference type="SUPFAM" id="SSF48498">
    <property type="entry name" value="Tetracyclin repressor-like, C-terminal domain"/>
    <property type="match status" value="1"/>
</dbReference>
<name>A0AAW9RVV7_9HYPH</name>
<evidence type="ECO:0000313" key="7">
    <source>
        <dbReference type="Proteomes" id="UP001378188"/>
    </source>
</evidence>
<dbReference type="InterPro" id="IPR050109">
    <property type="entry name" value="HTH-type_TetR-like_transc_reg"/>
</dbReference>
<dbReference type="GO" id="GO:0003700">
    <property type="term" value="F:DNA-binding transcription factor activity"/>
    <property type="evidence" value="ECO:0007669"/>
    <property type="project" value="TreeGrafter"/>
</dbReference>
<dbReference type="InterPro" id="IPR001647">
    <property type="entry name" value="HTH_TetR"/>
</dbReference>
<protein>
    <submittedName>
        <fullName evidence="6">TetR/AcrR family transcriptional regulator</fullName>
    </submittedName>
</protein>
<evidence type="ECO:0000256" key="2">
    <source>
        <dbReference type="ARBA" id="ARBA00023125"/>
    </source>
</evidence>